<accession>A0A0L0CQ43</accession>
<name>A0A0L0CQ43_LUCCU</name>
<evidence type="ECO:0000313" key="1">
    <source>
        <dbReference type="EMBL" id="KNC34480.1"/>
    </source>
</evidence>
<proteinExistence type="predicted"/>
<organism evidence="1 2">
    <name type="scientific">Lucilia cuprina</name>
    <name type="common">Green bottle fly</name>
    <name type="synonym">Australian sheep blowfly</name>
    <dbReference type="NCBI Taxonomy" id="7375"/>
    <lineage>
        <taxon>Eukaryota</taxon>
        <taxon>Metazoa</taxon>
        <taxon>Ecdysozoa</taxon>
        <taxon>Arthropoda</taxon>
        <taxon>Hexapoda</taxon>
        <taxon>Insecta</taxon>
        <taxon>Pterygota</taxon>
        <taxon>Neoptera</taxon>
        <taxon>Endopterygota</taxon>
        <taxon>Diptera</taxon>
        <taxon>Brachycera</taxon>
        <taxon>Muscomorpha</taxon>
        <taxon>Oestroidea</taxon>
        <taxon>Calliphoridae</taxon>
        <taxon>Luciliinae</taxon>
        <taxon>Lucilia</taxon>
    </lineage>
</organism>
<protein>
    <submittedName>
        <fullName evidence="1">Uncharacterized protein</fullName>
    </submittedName>
</protein>
<reference evidence="1 2" key="1">
    <citation type="journal article" date="2015" name="Nat. Commun.">
        <title>Lucilia cuprina genome unlocks parasitic fly biology to underpin future interventions.</title>
        <authorList>
            <person name="Anstead C.A."/>
            <person name="Korhonen P.K."/>
            <person name="Young N.D."/>
            <person name="Hall R.S."/>
            <person name="Jex A.R."/>
            <person name="Murali S.C."/>
            <person name="Hughes D.S."/>
            <person name="Lee S.F."/>
            <person name="Perry T."/>
            <person name="Stroehlein A.J."/>
            <person name="Ansell B.R."/>
            <person name="Breugelmans B."/>
            <person name="Hofmann A."/>
            <person name="Qu J."/>
            <person name="Dugan S."/>
            <person name="Lee S.L."/>
            <person name="Chao H."/>
            <person name="Dinh H."/>
            <person name="Han Y."/>
            <person name="Doddapaneni H.V."/>
            <person name="Worley K.C."/>
            <person name="Muzny D.M."/>
            <person name="Ioannidis P."/>
            <person name="Waterhouse R.M."/>
            <person name="Zdobnov E.M."/>
            <person name="James P.J."/>
            <person name="Bagnall N.H."/>
            <person name="Kotze A.C."/>
            <person name="Gibbs R.A."/>
            <person name="Richards S."/>
            <person name="Batterham P."/>
            <person name="Gasser R.B."/>
        </authorList>
    </citation>
    <scope>NUCLEOTIDE SEQUENCE [LARGE SCALE GENOMIC DNA]</scope>
    <source>
        <strain evidence="1 2">LS</strain>
        <tissue evidence="1">Full body</tissue>
    </source>
</reference>
<sequence>MANYKIISTSENVKWPAYVSTVILEGEQLEKAEKVLEKCLVTLEAYGGSNLNIALLKSAKRTGIFLYEIVADLIDAQCEIREYQIMILNEPWMKANSIATATFEFISNDDGCGTERLVMKRKKSLRYYKYDEMIYEEQKTIIAKGEEERARIELETDV</sequence>
<evidence type="ECO:0000313" key="2">
    <source>
        <dbReference type="Proteomes" id="UP000037069"/>
    </source>
</evidence>
<comment type="caution">
    <text evidence="1">The sequence shown here is derived from an EMBL/GenBank/DDBJ whole genome shotgun (WGS) entry which is preliminary data.</text>
</comment>
<dbReference type="EMBL" id="JRES01000062">
    <property type="protein sequence ID" value="KNC34480.1"/>
    <property type="molecule type" value="Genomic_DNA"/>
</dbReference>
<dbReference type="OrthoDB" id="8026766at2759"/>
<dbReference type="Proteomes" id="UP000037069">
    <property type="component" value="Unassembled WGS sequence"/>
</dbReference>
<gene>
    <name evidence="1" type="ORF">FF38_02761</name>
</gene>
<keyword evidence="2" id="KW-1185">Reference proteome</keyword>
<dbReference type="AlphaFoldDB" id="A0A0L0CQ43"/>